<name>A0A7W7Q028_9PSEU</name>
<protein>
    <submittedName>
        <fullName evidence="1">Uncharacterized protein</fullName>
    </submittedName>
</protein>
<keyword evidence="2" id="KW-1185">Reference proteome</keyword>
<dbReference type="EMBL" id="JACHJQ010000001">
    <property type="protein sequence ID" value="MBB4904487.1"/>
    <property type="molecule type" value="Genomic_DNA"/>
</dbReference>
<dbReference type="Proteomes" id="UP000520767">
    <property type="component" value="Unassembled WGS sequence"/>
</dbReference>
<dbReference type="AlphaFoldDB" id="A0A7W7Q028"/>
<evidence type="ECO:0000313" key="2">
    <source>
        <dbReference type="Proteomes" id="UP000520767"/>
    </source>
</evidence>
<comment type="caution">
    <text evidence="1">The sequence shown here is derived from an EMBL/GenBank/DDBJ whole genome shotgun (WGS) entry which is preliminary data.</text>
</comment>
<proteinExistence type="predicted"/>
<evidence type="ECO:0000313" key="1">
    <source>
        <dbReference type="EMBL" id="MBB4904487.1"/>
    </source>
</evidence>
<gene>
    <name evidence="1" type="ORF">FHR82_000697</name>
</gene>
<reference evidence="1 2" key="1">
    <citation type="submission" date="2020-08" db="EMBL/GenBank/DDBJ databases">
        <title>Genomic Encyclopedia of Type Strains, Phase III (KMG-III): the genomes of soil and plant-associated and newly described type strains.</title>
        <authorList>
            <person name="Whitman W."/>
        </authorList>
    </citation>
    <scope>NUCLEOTIDE SEQUENCE [LARGE SCALE GENOMIC DNA]</scope>
    <source>
        <strain evidence="1 2">CECT 8960</strain>
    </source>
</reference>
<organism evidence="1 2">
    <name type="scientific">Actinophytocola algeriensis</name>
    <dbReference type="NCBI Taxonomy" id="1768010"/>
    <lineage>
        <taxon>Bacteria</taxon>
        <taxon>Bacillati</taxon>
        <taxon>Actinomycetota</taxon>
        <taxon>Actinomycetes</taxon>
        <taxon>Pseudonocardiales</taxon>
        <taxon>Pseudonocardiaceae</taxon>
    </lineage>
</organism>
<dbReference type="RefSeq" id="WP_184808735.1">
    <property type="nucleotide sequence ID" value="NZ_JACHJQ010000001.1"/>
</dbReference>
<sequence length="93" mass="10282">MSVEHERLLAVVAPLRAAGWVFVPTTLAAPTSRRTVDALFGLRTHGDLEDNIQVWEEWAVASRLRKTGARETPVWHSSGRVADIVRELLALPG</sequence>
<accession>A0A7W7Q028</accession>